<organism evidence="1 2">
    <name type="scientific">Eumeta variegata</name>
    <name type="common">Bagworm moth</name>
    <name type="synonym">Eumeta japonica</name>
    <dbReference type="NCBI Taxonomy" id="151549"/>
    <lineage>
        <taxon>Eukaryota</taxon>
        <taxon>Metazoa</taxon>
        <taxon>Ecdysozoa</taxon>
        <taxon>Arthropoda</taxon>
        <taxon>Hexapoda</taxon>
        <taxon>Insecta</taxon>
        <taxon>Pterygota</taxon>
        <taxon>Neoptera</taxon>
        <taxon>Endopterygota</taxon>
        <taxon>Lepidoptera</taxon>
        <taxon>Glossata</taxon>
        <taxon>Ditrysia</taxon>
        <taxon>Tineoidea</taxon>
        <taxon>Psychidae</taxon>
        <taxon>Oiketicinae</taxon>
        <taxon>Eumeta</taxon>
    </lineage>
</organism>
<comment type="caution">
    <text evidence="1">The sequence shown here is derived from an EMBL/GenBank/DDBJ whole genome shotgun (WGS) entry which is preliminary data.</text>
</comment>
<reference evidence="1 2" key="1">
    <citation type="journal article" date="2019" name="Commun. Biol.">
        <title>The bagworm genome reveals a unique fibroin gene that provides high tensile strength.</title>
        <authorList>
            <person name="Kono N."/>
            <person name="Nakamura H."/>
            <person name="Ohtoshi R."/>
            <person name="Tomita M."/>
            <person name="Numata K."/>
            <person name="Arakawa K."/>
        </authorList>
    </citation>
    <scope>NUCLEOTIDE SEQUENCE [LARGE SCALE GENOMIC DNA]</scope>
</reference>
<dbReference type="AlphaFoldDB" id="A0A4C1YMY4"/>
<name>A0A4C1YMY4_EUMVA</name>
<protein>
    <submittedName>
        <fullName evidence="1">Uncharacterized protein</fullName>
    </submittedName>
</protein>
<evidence type="ECO:0000313" key="1">
    <source>
        <dbReference type="EMBL" id="GBP75999.1"/>
    </source>
</evidence>
<dbReference type="EMBL" id="BGZK01001271">
    <property type="protein sequence ID" value="GBP75999.1"/>
    <property type="molecule type" value="Genomic_DNA"/>
</dbReference>
<keyword evidence="2" id="KW-1185">Reference proteome</keyword>
<evidence type="ECO:0000313" key="2">
    <source>
        <dbReference type="Proteomes" id="UP000299102"/>
    </source>
</evidence>
<accession>A0A4C1YMY4</accession>
<dbReference type="Proteomes" id="UP000299102">
    <property type="component" value="Unassembled WGS sequence"/>
</dbReference>
<sequence length="87" mass="9221">MIGIEIGNSTEIKFGNKTAIESGNGIGVHLIKTGLCAAAVSLLLGRIGRWSGRELSISRVTSRTFRPIVPLYRLFRALASTFGSGGT</sequence>
<proteinExistence type="predicted"/>
<gene>
    <name evidence="1" type="ORF">EVAR_55906_1</name>
</gene>